<reference evidence="9" key="1">
    <citation type="submission" date="2020-03" db="EMBL/GenBank/DDBJ databases">
        <authorList>
            <person name="He L."/>
        </authorList>
    </citation>
    <scope>NUCLEOTIDE SEQUENCE</scope>
    <source>
        <strain evidence="9">CkLH20</strain>
    </source>
</reference>
<comment type="similarity">
    <text evidence="5">Belongs to the PIR protein family.</text>
</comment>
<feature type="region of interest" description="Disordered" evidence="6">
    <location>
        <begin position="206"/>
        <end position="302"/>
    </location>
</feature>
<evidence type="ECO:0000256" key="2">
    <source>
        <dbReference type="ARBA" id="ARBA00022512"/>
    </source>
</evidence>
<dbReference type="GO" id="GO:0005199">
    <property type="term" value="F:structural constituent of cell wall"/>
    <property type="evidence" value="ECO:0007669"/>
    <property type="project" value="TreeGrafter"/>
</dbReference>
<evidence type="ECO:0000313" key="9">
    <source>
        <dbReference type="EMBL" id="KAF9880586.1"/>
    </source>
</evidence>
<accession>A0A9P6IEU0</accession>
<dbReference type="Proteomes" id="UP000781932">
    <property type="component" value="Unassembled WGS sequence"/>
</dbReference>
<keyword evidence="4 7" id="KW-0732">Signal</keyword>
<keyword evidence="2" id="KW-0134">Cell wall</keyword>
<dbReference type="GO" id="GO:0031505">
    <property type="term" value="P:fungal-type cell wall organization"/>
    <property type="evidence" value="ECO:0007669"/>
    <property type="project" value="TreeGrafter"/>
</dbReference>
<dbReference type="RefSeq" id="XP_038750047.1">
    <property type="nucleotide sequence ID" value="XM_038884347.1"/>
</dbReference>
<dbReference type="AlphaFoldDB" id="A0A9P6IEU0"/>
<dbReference type="EMBL" id="JAATWM020000004">
    <property type="protein sequence ID" value="KAF9880586.1"/>
    <property type="molecule type" value="Genomic_DNA"/>
</dbReference>
<comment type="caution">
    <text evidence="9">The sequence shown here is derived from an EMBL/GenBank/DDBJ whole genome shotgun (WGS) entry which is preliminary data.</text>
</comment>
<evidence type="ECO:0000256" key="3">
    <source>
        <dbReference type="ARBA" id="ARBA00022525"/>
    </source>
</evidence>
<reference evidence="9" key="2">
    <citation type="submission" date="2020-11" db="EMBL/GenBank/DDBJ databases">
        <title>Whole genome sequencing of Colletotrichum sp.</title>
        <authorList>
            <person name="Li H."/>
        </authorList>
    </citation>
    <scope>NUCLEOTIDE SEQUENCE</scope>
    <source>
        <strain evidence="9">CkLH20</strain>
    </source>
</reference>
<evidence type="ECO:0000256" key="6">
    <source>
        <dbReference type="SAM" id="MobiDB-lite"/>
    </source>
</evidence>
<evidence type="ECO:0000259" key="8">
    <source>
        <dbReference type="Pfam" id="PF22799"/>
    </source>
</evidence>
<dbReference type="OrthoDB" id="5415592at2759"/>
<comment type="subcellular location">
    <subcellularLocation>
        <location evidence="1">Secreted</location>
        <location evidence="1">Cell wall</location>
    </subcellularLocation>
</comment>
<evidence type="ECO:0000256" key="4">
    <source>
        <dbReference type="ARBA" id="ARBA00022729"/>
    </source>
</evidence>
<gene>
    <name evidence="9" type="ORF">CkaCkLH20_01628</name>
</gene>
<dbReference type="GeneID" id="62157421"/>
<dbReference type="Pfam" id="PF22799">
    <property type="entry name" value="PIR1-like_C"/>
    <property type="match status" value="1"/>
</dbReference>
<dbReference type="InterPro" id="IPR051153">
    <property type="entry name" value="Yeast_CWMannoprotein_PIR"/>
</dbReference>
<keyword evidence="3" id="KW-0964">Secreted</keyword>
<evidence type="ECO:0000256" key="1">
    <source>
        <dbReference type="ARBA" id="ARBA00004191"/>
    </source>
</evidence>
<evidence type="ECO:0000256" key="5">
    <source>
        <dbReference type="ARBA" id="ARBA00038219"/>
    </source>
</evidence>
<feature type="chain" id="PRO_5040443932" evidence="7">
    <location>
        <begin position="18"/>
        <end position="326"/>
    </location>
</feature>
<evidence type="ECO:0000256" key="7">
    <source>
        <dbReference type="SAM" id="SignalP"/>
    </source>
</evidence>
<organism evidence="9 10">
    <name type="scientific">Colletotrichum karsti</name>
    <dbReference type="NCBI Taxonomy" id="1095194"/>
    <lineage>
        <taxon>Eukaryota</taxon>
        <taxon>Fungi</taxon>
        <taxon>Dikarya</taxon>
        <taxon>Ascomycota</taxon>
        <taxon>Pezizomycotina</taxon>
        <taxon>Sordariomycetes</taxon>
        <taxon>Hypocreomycetidae</taxon>
        <taxon>Glomerellales</taxon>
        <taxon>Glomerellaceae</taxon>
        <taxon>Colletotrichum</taxon>
        <taxon>Colletotrichum boninense species complex</taxon>
    </lineage>
</organism>
<name>A0A9P6IEU0_9PEZI</name>
<dbReference type="PANTHER" id="PTHR47254">
    <property type="entry name" value="CELL WALL MANNOPROTEIN CIS3-RELATED"/>
    <property type="match status" value="1"/>
</dbReference>
<dbReference type="InterPro" id="IPR054508">
    <property type="entry name" value="PIR1-like_C"/>
</dbReference>
<dbReference type="PANTHER" id="PTHR47254:SF1">
    <property type="entry name" value="CELL WALL MANNOPROTEIN CIS3-RELATED"/>
    <property type="match status" value="1"/>
</dbReference>
<feature type="compositionally biased region" description="Low complexity" evidence="6">
    <location>
        <begin position="278"/>
        <end position="302"/>
    </location>
</feature>
<proteinExistence type="inferred from homology"/>
<feature type="compositionally biased region" description="Pro residues" evidence="6">
    <location>
        <begin position="236"/>
        <end position="253"/>
    </location>
</feature>
<dbReference type="GO" id="GO:0009277">
    <property type="term" value="C:fungal-type cell wall"/>
    <property type="evidence" value="ECO:0007669"/>
    <property type="project" value="TreeGrafter"/>
</dbReference>
<feature type="signal peptide" evidence="7">
    <location>
        <begin position="1"/>
        <end position="17"/>
    </location>
</feature>
<protein>
    <submittedName>
        <fullName evidence="9">Covalently-linked cell wall protein</fullName>
    </submittedName>
</protein>
<evidence type="ECO:0000313" key="10">
    <source>
        <dbReference type="Proteomes" id="UP000781932"/>
    </source>
</evidence>
<sequence>MKFSIATVATFASMVMAMPQAASGAALAPKDSPPDGCQTSYAGNFGITIVSLGKRSLETRSNCGQQGSLDLVLKDSVLTDSKGRIGSIVANYQFQFDGPPQSGVIYTSGFSVCGNGSLALGGSTTFYQCKSGDFSNLYDRSWAPQCSPIHLNVLPCAADAPTPSGNVVGTTMVATAYVSVIGDGQPQVIPTTVPVPICQIGDGQIQGHTTPCGELPPVTKTPPPPAPSAPASEPAYTPPGTPVPPPVTTPVAPPVESTPQPSAPPVNTSVPVVPPASTPVASNPATTPAAPSSTSPAAPPAAAGDHIVPAPLVALVAGLLAVLYMV</sequence>
<keyword evidence="10" id="KW-1185">Reference proteome</keyword>
<feature type="compositionally biased region" description="Pro residues" evidence="6">
    <location>
        <begin position="219"/>
        <end position="228"/>
    </location>
</feature>
<feature type="domain" description="Cell wall mannoprotein PIR1-like C-terminal" evidence="8">
    <location>
        <begin position="77"/>
        <end position="149"/>
    </location>
</feature>